<feature type="non-terminal residue" evidence="1">
    <location>
        <position position="185"/>
    </location>
</feature>
<evidence type="ECO:0000313" key="1">
    <source>
        <dbReference type="EMBL" id="CAG8687281.1"/>
    </source>
</evidence>
<gene>
    <name evidence="1" type="ORF">SPELUC_LOCUS10560</name>
</gene>
<protein>
    <submittedName>
        <fullName evidence="1">13924_t:CDS:1</fullName>
    </submittedName>
</protein>
<dbReference type="EMBL" id="CAJVPW010019991">
    <property type="protein sequence ID" value="CAG8687281.1"/>
    <property type="molecule type" value="Genomic_DNA"/>
</dbReference>
<evidence type="ECO:0000313" key="2">
    <source>
        <dbReference type="Proteomes" id="UP000789366"/>
    </source>
</evidence>
<sequence>NCESLGEVAIKEVDADMEIFLNEHTANILIYKGDIKISDFGFSRKLDSMIKTKSENFYGVVPFVDPKKLDNFKHKCDKKSDVYSFGVLMWEISNDGCIPFALETSSTLAANIIGGLRETPVSGTPMYYVNLYVDCWNKEPDKRPSMEEVFRKLKSKSLELDPKYNSSDQDFKEDINNSDSKSDDL</sequence>
<accession>A0ACA9P3Q8</accession>
<name>A0ACA9P3Q8_9GLOM</name>
<comment type="caution">
    <text evidence="1">The sequence shown here is derived from an EMBL/GenBank/DDBJ whole genome shotgun (WGS) entry which is preliminary data.</text>
</comment>
<dbReference type="Proteomes" id="UP000789366">
    <property type="component" value="Unassembled WGS sequence"/>
</dbReference>
<keyword evidence="2" id="KW-1185">Reference proteome</keyword>
<reference evidence="1" key="1">
    <citation type="submission" date="2021-06" db="EMBL/GenBank/DDBJ databases">
        <authorList>
            <person name="Kallberg Y."/>
            <person name="Tangrot J."/>
            <person name="Rosling A."/>
        </authorList>
    </citation>
    <scope>NUCLEOTIDE SEQUENCE</scope>
    <source>
        <strain evidence="1">28 12/20/2015</strain>
    </source>
</reference>
<feature type="non-terminal residue" evidence="1">
    <location>
        <position position="1"/>
    </location>
</feature>
<organism evidence="1 2">
    <name type="scientific">Cetraspora pellucida</name>
    <dbReference type="NCBI Taxonomy" id="1433469"/>
    <lineage>
        <taxon>Eukaryota</taxon>
        <taxon>Fungi</taxon>
        <taxon>Fungi incertae sedis</taxon>
        <taxon>Mucoromycota</taxon>
        <taxon>Glomeromycotina</taxon>
        <taxon>Glomeromycetes</taxon>
        <taxon>Diversisporales</taxon>
        <taxon>Gigasporaceae</taxon>
        <taxon>Cetraspora</taxon>
    </lineage>
</organism>
<proteinExistence type="predicted"/>